<feature type="region of interest" description="Disordered" evidence="1">
    <location>
        <begin position="1"/>
        <end position="50"/>
    </location>
</feature>
<organism evidence="3 4">
    <name type="scientific">Halovivax ruber (strain DSM 18193 / JCM 13892 / XH-70)</name>
    <dbReference type="NCBI Taxonomy" id="797302"/>
    <lineage>
        <taxon>Archaea</taxon>
        <taxon>Methanobacteriati</taxon>
        <taxon>Methanobacteriota</taxon>
        <taxon>Stenosarchaea group</taxon>
        <taxon>Halobacteria</taxon>
        <taxon>Halobacteriales</taxon>
        <taxon>Natrialbaceae</taxon>
        <taxon>Halovivax</taxon>
    </lineage>
</organism>
<dbReference type="InterPro" id="IPR025295">
    <property type="entry name" value="eCIS_core_dom"/>
</dbReference>
<proteinExistence type="predicted"/>
<dbReference type="Proteomes" id="UP000010846">
    <property type="component" value="Chromosome"/>
</dbReference>
<feature type="region of interest" description="Disordered" evidence="1">
    <location>
        <begin position="241"/>
        <end position="263"/>
    </location>
</feature>
<evidence type="ECO:0000259" key="2">
    <source>
        <dbReference type="Pfam" id="PF13699"/>
    </source>
</evidence>
<dbReference type="KEGG" id="hru:Halru_0425"/>
<name>L0IAT0_HALRX</name>
<evidence type="ECO:0000313" key="3">
    <source>
        <dbReference type="EMBL" id="AGB15067.1"/>
    </source>
</evidence>
<dbReference type="EMBL" id="CP003050">
    <property type="protein sequence ID" value="AGB15067.1"/>
    <property type="molecule type" value="Genomic_DNA"/>
</dbReference>
<dbReference type="GeneID" id="14375733"/>
<accession>L0IAT0</accession>
<dbReference type="Pfam" id="PF13699">
    <property type="entry name" value="eCIS_core"/>
    <property type="match status" value="1"/>
</dbReference>
<sequence>MANPVRAGHTTYPEFADGGAPLGSPGCPVESPIPRSKHRPFVSRGYDREDQRNIMRAIDGTGTRTDEVPDTVYDVLATGGRALDTSIQRALEDRMDADFSDVRIHTGPKAAKAADAINARAFTCGNAIVFNDGEYDPESPEGQYLLAHELAHVRQQTGAAISMMPQPDADLEIDPDPQLEREADQAAEEALSGEEPLIVNRLGTDVHIQRSAKGESEYVTRDEVLEIVDNYYRGAIEQEANQDPLAAGPERTTAQGSVSQPAKEESGGFLATVQNAWTQTKTAASNLSQVATKGAVGSLAAAGGKLLGGLGGRSLGGWLGGAIGSLGGPMGTVAGVAVGQTIGTTVGAEVVGGAVGDVAKEVTGYALSQEHAAAIESLQEKYRELEEEVNELRNSASVTGSGASQGVGTSRR</sequence>
<dbReference type="AlphaFoldDB" id="L0IAT0"/>
<feature type="region of interest" description="Disordered" evidence="1">
    <location>
        <begin position="386"/>
        <end position="412"/>
    </location>
</feature>
<dbReference type="HOGENOM" id="CLU_044681_1_0_2"/>
<feature type="compositionally biased region" description="Polar residues" evidence="1">
    <location>
        <begin position="395"/>
        <end position="412"/>
    </location>
</feature>
<gene>
    <name evidence="3" type="ordered locus">Halru_0425</name>
</gene>
<keyword evidence="4" id="KW-1185">Reference proteome</keyword>
<dbReference type="RefSeq" id="WP_015299757.1">
    <property type="nucleotide sequence ID" value="NC_019964.1"/>
</dbReference>
<evidence type="ECO:0000256" key="1">
    <source>
        <dbReference type="SAM" id="MobiDB-lite"/>
    </source>
</evidence>
<feature type="domain" description="eCIS core" evidence="2">
    <location>
        <begin position="83"/>
        <end position="159"/>
    </location>
</feature>
<evidence type="ECO:0000313" key="4">
    <source>
        <dbReference type="Proteomes" id="UP000010846"/>
    </source>
</evidence>
<reference evidence="3" key="1">
    <citation type="submission" date="2011-09" db="EMBL/GenBank/DDBJ databases">
        <title>Complete sequence of Halovivax ruber XH-70.</title>
        <authorList>
            <consortium name="US DOE Joint Genome Institute"/>
            <person name="Lucas S."/>
            <person name="Han J."/>
            <person name="Lapidus A."/>
            <person name="Cheng J.-F."/>
            <person name="Goodwin L."/>
            <person name="Pitluck S."/>
            <person name="Peters L."/>
            <person name="Mikhailova N."/>
            <person name="Davenport K."/>
            <person name="Detter J.C."/>
            <person name="Han C."/>
            <person name="Tapia R."/>
            <person name="Land M."/>
            <person name="Hauser L."/>
            <person name="Kyrpides N."/>
            <person name="Ivanova N."/>
            <person name="Pagani I."/>
            <person name="Sproer C."/>
            <person name="Anderson I."/>
            <person name="Woyke T."/>
        </authorList>
    </citation>
    <scope>NUCLEOTIDE SEQUENCE</scope>
    <source>
        <strain evidence="3">XH-70</strain>
    </source>
</reference>
<dbReference type="STRING" id="797302.Halru_0425"/>
<dbReference type="eggNOG" id="arCOG10869">
    <property type="taxonomic scope" value="Archaea"/>
</dbReference>
<protein>
    <recommendedName>
        <fullName evidence="2">eCIS core domain-containing protein</fullName>
    </recommendedName>
</protein>